<keyword evidence="1" id="KW-0560">Oxidoreductase</keyword>
<feature type="domain" description="TauD/TfdA-like" evidence="3">
    <location>
        <begin position="44"/>
        <end position="249"/>
    </location>
</feature>
<dbReference type="PANTHER" id="PTHR10696:SF56">
    <property type="entry name" value="TAUD_TFDA-LIKE DOMAIN-CONTAINING PROTEIN"/>
    <property type="match status" value="1"/>
</dbReference>
<dbReference type="AlphaFoldDB" id="A0A812NW47"/>
<dbReference type="InterPro" id="IPR003819">
    <property type="entry name" value="TauD/TfdA-like"/>
</dbReference>
<protein>
    <submittedName>
        <fullName evidence="4">Tas protein</fullName>
    </submittedName>
</protein>
<dbReference type="SUPFAM" id="SSF51197">
    <property type="entry name" value="Clavaminate synthase-like"/>
    <property type="match status" value="1"/>
</dbReference>
<feature type="non-terminal residue" evidence="4">
    <location>
        <position position="1"/>
    </location>
</feature>
<evidence type="ECO:0000256" key="1">
    <source>
        <dbReference type="ARBA" id="ARBA00023002"/>
    </source>
</evidence>
<dbReference type="GO" id="GO:0016491">
    <property type="term" value="F:oxidoreductase activity"/>
    <property type="evidence" value="ECO:0007669"/>
    <property type="project" value="UniProtKB-KW"/>
</dbReference>
<dbReference type="OrthoDB" id="408743at2759"/>
<name>A0A812NW47_SYMPI</name>
<dbReference type="EMBL" id="CAJNIZ010011283">
    <property type="protein sequence ID" value="CAE7317417.1"/>
    <property type="molecule type" value="Genomic_DNA"/>
</dbReference>
<evidence type="ECO:0000313" key="4">
    <source>
        <dbReference type="EMBL" id="CAE7317417.1"/>
    </source>
</evidence>
<dbReference type="InterPro" id="IPR042098">
    <property type="entry name" value="TauD-like_sf"/>
</dbReference>
<keyword evidence="5" id="KW-1185">Reference proteome</keyword>
<dbReference type="Pfam" id="PF02668">
    <property type="entry name" value="TauD"/>
    <property type="match status" value="1"/>
</dbReference>
<dbReference type="PANTHER" id="PTHR10696">
    <property type="entry name" value="GAMMA-BUTYROBETAINE HYDROXYLASE-RELATED"/>
    <property type="match status" value="1"/>
</dbReference>
<dbReference type="GO" id="GO:0017000">
    <property type="term" value="P:antibiotic biosynthetic process"/>
    <property type="evidence" value="ECO:0007669"/>
    <property type="project" value="UniProtKB-KW"/>
</dbReference>
<accession>A0A812NW47</accession>
<reference evidence="4" key="1">
    <citation type="submission" date="2021-02" db="EMBL/GenBank/DDBJ databases">
        <authorList>
            <person name="Dougan E. K."/>
            <person name="Rhodes N."/>
            <person name="Thang M."/>
            <person name="Chan C."/>
        </authorList>
    </citation>
    <scope>NUCLEOTIDE SEQUENCE</scope>
</reference>
<dbReference type="Proteomes" id="UP000649617">
    <property type="component" value="Unassembled WGS sequence"/>
</dbReference>
<evidence type="ECO:0000313" key="5">
    <source>
        <dbReference type="Proteomes" id="UP000649617"/>
    </source>
</evidence>
<comment type="caution">
    <text evidence="4">The sequence shown here is derived from an EMBL/GenBank/DDBJ whole genome shotgun (WGS) entry which is preliminary data.</text>
</comment>
<dbReference type="Gene3D" id="3.60.130.10">
    <property type="entry name" value="Clavaminate synthase-like"/>
    <property type="match status" value="1"/>
</dbReference>
<proteinExistence type="predicted"/>
<sequence length="280" mass="30959">LAASEGMWEAQAAALPSLVFPGRLVSKTPKVQSVHQENAQVATNLTANPSGLVGKPLLPHTDGYIYGASLPDYIAFLVESPADAGGESYVVDGKKVVDRLCGDGADDMCSWAQTLAVDFTERAPLALVNGREFAGPLMWWQHDRLRFHRQTSIKALEDAIAENGKLRSDLRPYQSLWAPLGAPEGEDDQLRRNVSEMLKAVDIAVQEETALAYRFAVHEGEALLLDNYRMLHGREGYTGRTQRKLWRVWFWTNASSGIPEGMPELGTFLDAELIKAHRTQ</sequence>
<organism evidence="4 5">
    <name type="scientific">Symbiodinium pilosum</name>
    <name type="common">Dinoflagellate</name>
    <dbReference type="NCBI Taxonomy" id="2952"/>
    <lineage>
        <taxon>Eukaryota</taxon>
        <taxon>Sar</taxon>
        <taxon>Alveolata</taxon>
        <taxon>Dinophyceae</taxon>
        <taxon>Suessiales</taxon>
        <taxon>Symbiodiniaceae</taxon>
        <taxon>Symbiodinium</taxon>
    </lineage>
</organism>
<evidence type="ECO:0000256" key="2">
    <source>
        <dbReference type="ARBA" id="ARBA00023194"/>
    </source>
</evidence>
<evidence type="ECO:0000259" key="3">
    <source>
        <dbReference type="Pfam" id="PF02668"/>
    </source>
</evidence>
<dbReference type="InterPro" id="IPR050411">
    <property type="entry name" value="AlphaKG_dependent_hydroxylases"/>
</dbReference>
<keyword evidence="2" id="KW-0045">Antibiotic biosynthesis</keyword>
<gene>
    <name evidence="4" type="primary">tas</name>
    <name evidence="4" type="ORF">SPIL2461_LOCUS7301</name>
</gene>